<feature type="signal peptide" evidence="1">
    <location>
        <begin position="1"/>
        <end position="25"/>
    </location>
</feature>
<reference evidence="2" key="1">
    <citation type="journal article" date="2018" name="Front. Physiol.">
        <title>Sensilla Morphology and Complex Expression Pattern of Odorant Binding Proteins in the Vetch Aphid Megoura viciae (Hemiptera: Aphididae).</title>
        <authorList>
            <person name="Bruno D."/>
            <person name="Grossi G."/>
            <person name="Salvia R."/>
            <person name="Scala A."/>
            <person name="Farina D."/>
            <person name="Grimaldi A."/>
            <person name="Zhou J.J."/>
            <person name="Bufo S.A."/>
            <person name="Vogel H."/>
            <person name="Grosse-Wilde E."/>
            <person name="Hansson B.S."/>
            <person name="Falabella P."/>
        </authorList>
    </citation>
    <scope>NUCLEOTIDE SEQUENCE</scope>
</reference>
<dbReference type="Pfam" id="PF01395">
    <property type="entry name" value="PBP_GOBP"/>
    <property type="match status" value="1"/>
</dbReference>
<dbReference type="SMART" id="SM00708">
    <property type="entry name" value="PhBP"/>
    <property type="match status" value="1"/>
</dbReference>
<dbReference type="Gene3D" id="1.10.238.20">
    <property type="entry name" value="Pheromone/general odorant binding protein domain"/>
    <property type="match status" value="1"/>
</dbReference>
<protein>
    <submittedName>
        <fullName evidence="2">OBP10</fullName>
    </submittedName>
</protein>
<feature type="chain" id="PRO_5017054406" evidence="1">
    <location>
        <begin position="26"/>
        <end position="144"/>
    </location>
</feature>
<dbReference type="EMBL" id="MH177891">
    <property type="protein sequence ID" value="AXE72027.1"/>
    <property type="molecule type" value="mRNA"/>
</dbReference>
<evidence type="ECO:0000256" key="1">
    <source>
        <dbReference type="SAM" id="SignalP"/>
    </source>
</evidence>
<dbReference type="CDD" id="cd23992">
    <property type="entry name" value="PBP_GOBP"/>
    <property type="match status" value="1"/>
</dbReference>
<dbReference type="InterPro" id="IPR006170">
    <property type="entry name" value="PBP/GOBP"/>
</dbReference>
<proteinExistence type="evidence at transcript level"/>
<sequence>MEHLRKTNVVFGVVIVLLVIQKSSTRPQPDELEEIKKTLYNACAGKFPITEEVKNNAKNSIFLDDQNFKCFLKCCLDEMSLIDDDGIIDGDSLKAMASDKIKPILEQVVPNCLKDVKQDGCEAAFDFLSCGIKLNPLTVELLPL</sequence>
<keyword evidence="1" id="KW-0732">Signal</keyword>
<dbReference type="AlphaFoldDB" id="A0A344X2U2"/>
<dbReference type="InterPro" id="IPR036728">
    <property type="entry name" value="PBP_GOBP_sf"/>
</dbReference>
<dbReference type="GO" id="GO:0005549">
    <property type="term" value="F:odorant binding"/>
    <property type="evidence" value="ECO:0007669"/>
    <property type="project" value="InterPro"/>
</dbReference>
<dbReference type="SMR" id="A0A344X2U2"/>
<evidence type="ECO:0000313" key="2">
    <source>
        <dbReference type="EMBL" id="AXE72027.1"/>
    </source>
</evidence>
<dbReference type="PANTHER" id="PTHR21364:SF2">
    <property type="entry name" value="GENERAL ODORANT-BINDING PROTEIN 19A"/>
    <property type="match status" value="1"/>
</dbReference>
<accession>A0A344X2U2</accession>
<dbReference type="PANTHER" id="PTHR21364">
    <property type="entry name" value="GENERAL ODORANT-BINDING PROTEIN 19A"/>
    <property type="match status" value="1"/>
</dbReference>
<organism evidence="2">
    <name type="scientific">Megoura viciae</name>
    <name type="common">Vetch aphid</name>
    <dbReference type="NCBI Taxonomy" id="112273"/>
    <lineage>
        <taxon>Eukaryota</taxon>
        <taxon>Metazoa</taxon>
        <taxon>Ecdysozoa</taxon>
        <taxon>Arthropoda</taxon>
        <taxon>Hexapoda</taxon>
        <taxon>Insecta</taxon>
        <taxon>Pterygota</taxon>
        <taxon>Neoptera</taxon>
        <taxon>Paraneoptera</taxon>
        <taxon>Hemiptera</taxon>
        <taxon>Sternorrhyncha</taxon>
        <taxon>Aphidomorpha</taxon>
        <taxon>Aphidoidea</taxon>
        <taxon>Aphididae</taxon>
        <taxon>Macrosiphini</taxon>
        <taxon>Megoura</taxon>
    </lineage>
</organism>
<dbReference type="SUPFAM" id="SSF47565">
    <property type="entry name" value="Insect pheromone/odorant-binding proteins"/>
    <property type="match status" value="1"/>
</dbReference>
<name>A0A344X2U2_MEGVI</name>